<dbReference type="SUPFAM" id="SSF52540">
    <property type="entry name" value="P-loop containing nucleoside triphosphate hydrolases"/>
    <property type="match status" value="1"/>
</dbReference>
<dbReference type="OrthoDB" id="9774907at2"/>
<keyword evidence="3" id="KW-1185">Reference proteome</keyword>
<protein>
    <recommendedName>
        <fullName evidence="4">Thymidylate kinase-like protein</fullName>
    </recommendedName>
</protein>
<dbReference type="Proteomes" id="UP000000271">
    <property type="component" value="Chromosome"/>
</dbReference>
<reference evidence="2" key="1">
    <citation type="submission" date="2009-10" db="EMBL/GenBank/DDBJ databases">
        <title>Complete sequence of Bacillus selenitireducens MLS10.</title>
        <authorList>
            <consortium name="US DOE Joint Genome Institute"/>
            <person name="Lucas S."/>
            <person name="Copeland A."/>
            <person name="Lapidus A."/>
            <person name="Glavina del Rio T."/>
            <person name="Dalin E."/>
            <person name="Tice H."/>
            <person name="Bruce D."/>
            <person name="Goodwin L."/>
            <person name="Pitluck S."/>
            <person name="Sims D."/>
            <person name="Brettin T."/>
            <person name="Detter J.C."/>
            <person name="Han C."/>
            <person name="Larimer F."/>
            <person name="Land M."/>
            <person name="Hauser L."/>
            <person name="Kyrpides N."/>
            <person name="Ovchinnikova G."/>
            <person name="Stolz J."/>
        </authorList>
    </citation>
    <scope>NUCLEOTIDE SEQUENCE [LARGE SCALE GENOMIC DNA]</scope>
    <source>
        <strain evidence="2">MLS10</strain>
    </source>
</reference>
<proteinExistence type="predicted"/>
<dbReference type="HOGENOM" id="CLU_670237_0_0_9"/>
<evidence type="ECO:0000256" key="1">
    <source>
        <dbReference type="SAM" id="Coils"/>
    </source>
</evidence>
<gene>
    <name evidence="2" type="ordered locus">Bsel_3038</name>
</gene>
<evidence type="ECO:0000313" key="3">
    <source>
        <dbReference type="Proteomes" id="UP000000271"/>
    </source>
</evidence>
<dbReference type="InterPro" id="IPR027417">
    <property type="entry name" value="P-loop_NTPase"/>
</dbReference>
<accession>D6Y018</accession>
<dbReference type="STRING" id="439292.Bsel_3038"/>
<dbReference type="Gene3D" id="3.40.50.300">
    <property type="entry name" value="P-loop containing nucleotide triphosphate hydrolases"/>
    <property type="match status" value="1"/>
</dbReference>
<keyword evidence="1" id="KW-0175">Coiled coil</keyword>
<dbReference type="RefSeq" id="WP_013173924.1">
    <property type="nucleotide sequence ID" value="NC_014219.1"/>
</dbReference>
<dbReference type="EMBL" id="CP001791">
    <property type="protein sequence ID" value="ADI00520.1"/>
    <property type="molecule type" value="Genomic_DNA"/>
</dbReference>
<name>D6Y018_BACIE</name>
<sequence>MADRCPISNLYKSLNERNIEYFLLSNFEEFDPNGDIDLYVPIENKDEFLKVMAELGWYKRKEPAIQKYKCFYYYLDSDKVIYLDVKYKLYFMDKDKQTFIYSKSYQNIYKNIKRTEFSAWRPSGPDALHLYLGHLFYEKKVIKDKHIERLKEYLEKYHLELSEREKKELEHVLIILREKNGFDEPTTSYIQRWFKYLKNENQHLRKRSFSYGYKVLVLGTDGTGKSSLIKNIRKEIPVKTKSIYLGTGEDGWELKQVKKMNKNFQGPILGRLLKTIILPIEFCLRVIRGKVNAKYKLILIDRFPGWAIISKNKLRNYIYKIILPKPDLVIFLHGDPQILFERKKERSVESISKDTLKFKSVAHRVCNNVLEINTTELNERETTKVVIDYIVKEKKFRYLLFEELRSIGDE</sequence>
<dbReference type="AlphaFoldDB" id="D6Y018"/>
<evidence type="ECO:0008006" key="4">
    <source>
        <dbReference type="Google" id="ProtNLM"/>
    </source>
</evidence>
<evidence type="ECO:0000313" key="2">
    <source>
        <dbReference type="EMBL" id="ADI00520.1"/>
    </source>
</evidence>
<organism evidence="2 3">
    <name type="scientific">Bacillus selenitireducens (strain ATCC 700615 / DSM 15326 / MLS10)</name>
    <dbReference type="NCBI Taxonomy" id="439292"/>
    <lineage>
        <taxon>Bacteria</taxon>
        <taxon>Bacillati</taxon>
        <taxon>Bacillota</taxon>
        <taxon>Bacilli</taxon>
        <taxon>Bacillales</taxon>
        <taxon>Bacillaceae</taxon>
        <taxon>Salisediminibacterium</taxon>
    </lineage>
</organism>
<dbReference type="KEGG" id="bse:Bsel_3038"/>
<feature type="coiled-coil region" evidence="1">
    <location>
        <begin position="147"/>
        <end position="179"/>
    </location>
</feature>